<gene>
    <name evidence="6" type="ORF">AAG570_011256</name>
</gene>
<dbReference type="Gene3D" id="2.170.270.10">
    <property type="entry name" value="SET domain"/>
    <property type="match status" value="1"/>
</dbReference>
<sequence>MLKKGTLLHEEKPFAHVLSSNFRFTRCDNCYSKTELLKCSGCQYVRYCDRGCQKVGWTDHKSECPLLRKLPHGRNIPNSARLIAKIIMKLKRGGDREMGLYAKNKYRVFRDLMSHYSDIKEDLKKQEHIISLYEVLKEYLGEESLPNSAEFLGLYGRVVVNSFNILDVEMASIGTGIYLGASTIDHSCEPNAVATFTGTKIHIRALQDFLIYDWSKIRISYIDLLKTSKERIEDLMAQYYFLCDCARCLNVDEERLMNSMLCQNPLCKQPVPVDQVEMYFSVGNSYDL</sequence>
<dbReference type="SUPFAM" id="SSF144232">
    <property type="entry name" value="HIT/MYND zinc finger-like"/>
    <property type="match status" value="1"/>
</dbReference>
<dbReference type="PROSITE" id="PS01360">
    <property type="entry name" value="ZF_MYND_1"/>
    <property type="match status" value="1"/>
</dbReference>
<evidence type="ECO:0000313" key="6">
    <source>
        <dbReference type="EMBL" id="KAL1131643.1"/>
    </source>
</evidence>
<dbReference type="Gene3D" id="1.10.220.160">
    <property type="match status" value="1"/>
</dbReference>
<dbReference type="Pfam" id="PF01753">
    <property type="entry name" value="zf-MYND"/>
    <property type="match status" value="1"/>
</dbReference>
<feature type="domain" description="MYND-type" evidence="5">
    <location>
        <begin position="27"/>
        <end position="64"/>
    </location>
</feature>
<keyword evidence="3" id="KW-0862">Zinc</keyword>
<accession>A0ABD0YK39</accession>
<name>A0ABD0YK39_9HEMI</name>
<organism evidence="6 7">
    <name type="scientific">Ranatra chinensis</name>
    <dbReference type="NCBI Taxonomy" id="642074"/>
    <lineage>
        <taxon>Eukaryota</taxon>
        <taxon>Metazoa</taxon>
        <taxon>Ecdysozoa</taxon>
        <taxon>Arthropoda</taxon>
        <taxon>Hexapoda</taxon>
        <taxon>Insecta</taxon>
        <taxon>Pterygota</taxon>
        <taxon>Neoptera</taxon>
        <taxon>Paraneoptera</taxon>
        <taxon>Hemiptera</taxon>
        <taxon>Heteroptera</taxon>
        <taxon>Panheteroptera</taxon>
        <taxon>Nepomorpha</taxon>
        <taxon>Nepidae</taxon>
        <taxon>Ranatrinae</taxon>
        <taxon>Ranatra</taxon>
    </lineage>
</organism>
<protein>
    <recommendedName>
        <fullName evidence="5">MYND-type domain-containing protein</fullName>
    </recommendedName>
</protein>
<evidence type="ECO:0000256" key="4">
    <source>
        <dbReference type="PROSITE-ProRule" id="PRU00134"/>
    </source>
</evidence>
<reference evidence="6 7" key="1">
    <citation type="submission" date="2024-07" db="EMBL/GenBank/DDBJ databases">
        <title>Chromosome-level genome assembly of the water stick insect Ranatra chinensis (Heteroptera: Nepidae).</title>
        <authorList>
            <person name="Liu X."/>
        </authorList>
    </citation>
    <scope>NUCLEOTIDE SEQUENCE [LARGE SCALE GENOMIC DNA]</scope>
    <source>
        <strain evidence="6">Cailab_2021Rc</strain>
        <tissue evidence="6">Muscle</tissue>
    </source>
</reference>
<evidence type="ECO:0000313" key="7">
    <source>
        <dbReference type="Proteomes" id="UP001558652"/>
    </source>
</evidence>
<evidence type="ECO:0000256" key="2">
    <source>
        <dbReference type="ARBA" id="ARBA00022771"/>
    </source>
</evidence>
<dbReference type="Proteomes" id="UP001558652">
    <property type="component" value="Unassembled WGS sequence"/>
</dbReference>
<dbReference type="PANTHER" id="PTHR12197">
    <property type="entry name" value="HISTONE-LYSINE N-METHYLTRANSFERASE SMYD"/>
    <property type="match status" value="1"/>
</dbReference>
<dbReference type="AlphaFoldDB" id="A0ABD0YK39"/>
<dbReference type="PANTHER" id="PTHR12197:SF251">
    <property type="entry name" value="EG:BACR7C10.4 PROTEIN"/>
    <property type="match status" value="1"/>
</dbReference>
<evidence type="ECO:0000256" key="1">
    <source>
        <dbReference type="ARBA" id="ARBA00022723"/>
    </source>
</evidence>
<evidence type="ECO:0000259" key="5">
    <source>
        <dbReference type="PROSITE" id="PS50865"/>
    </source>
</evidence>
<dbReference type="Gene3D" id="6.10.140.2220">
    <property type="match status" value="1"/>
</dbReference>
<dbReference type="GO" id="GO:0008270">
    <property type="term" value="F:zinc ion binding"/>
    <property type="evidence" value="ECO:0007669"/>
    <property type="project" value="UniProtKB-KW"/>
</dbReference>
<dbReference type="InterPro" id="IPR050869">
    <property type="entry name" value="H3K4_H4K5_MeTrfase"/>
</dbReference>
<evidence type="ECO:0000256" key="3">
    <source>
        <dbReference type="ARBA" id="ARBA00022833"/>
    </source>
</evidence>
<keyword evidence="2 4" id="KW-0863">Zinc-finger</keyword>
<keyword evidence="7" id="KW-1185">Reference proteome</keyword>
<comment type="caution">
    <text evidence="6">The sequence shown here is derived from an EMBL/GenBank/DDBJ whole genome shotgun (WGS) entry which is preliminary data.</text>
</comment>
<dbReference type="SUPFAM" id="SSF82199">
    <property type="entry name" value="SET domain"/>
    <property type="match status" value="1"/>
</dbReference>
<dbReference type="PROSITE" id="PS50865">
    <property type="entry name" value="ZF_MYND_2"/>
    <property type="match status" value="1"/>
</dbReference>
<keyword evidence="1" id="KW-0479">Metal-binding</keyword>
<dbReference type="InterPro" id="IPR046341">
    <property type="entry name" value="SET_dom_sf"/>
</dbReference>
<dbReference type="InterPro" id="IPR002893">
    <property type="entry name" value="Znf_MYND"/>
</dbReference>
<dbReference type="EMBL" id="JBFDAA010000006">
    <property type="protein sequence ID" value="KAL1131643.1"/>
    <property type="molecule type" value="Genomic_DNA"/>
</dbReference>
<proteinExistence type="predicted"/>